<evidence type="ECO:0000256" key="6">
    <source>
        <dbReference type="ARBA" id="ARBA00022786"/>
    </source>
</evidence>
<reference evidence="14" key="1">
    <citation type="journal article" date="2019" name="Nat. Commun.">
        <title>Expansion of phycobilisome linker gene families in mesophilic red algae.</title>
        <authorList>
            <person name="Lee J."/>
            <person name="Kim D."/>
            <person name="Bhattacharya D."/>
            <person name="Yoon H.S."/>
        </authorList>
    </citation>
    <scope>NUCLEOTIDE SEQUENCE [LARGE SCALE GENOMIC DNA]</scope>
    <source>
        <strain evidence="14">CCMP 1328</strain>
    </source>
</reference>
<dbReference type="InterPro" id="IPR013083">
    <property type="entry name" value="Znf_RING/FYVE/PHD"/>
</dbReference>
<dbReference type="PANTHER" id="PTHR46539:SF25">
    <property type="entry name" value="(WILD MALAYSIAN BANANA) HYPOTHETICAL PROTEIN"/>
    <property type="match status" value="1"/>
</dbReference>
<dbReference type="OrthoDB" id="8062037at2759"/>
<evidence type="ECO:0000256" key="4">
    <source>
        <dbReference type="ARBA" id="ARBA00022723"/>
    </source>
</evidence>
<dbReference type="SUPFAM" id="SSF57850">
    <property type="entry name" value="RING/U-box"/>
    <property type="match status" value="1"/>
</dbReference>
<evidence type="ECO:0000256" key="10">
    <source>
        <dbReference type="PROSITE-ProRule" id="PRU00175"/>
    </source>
</evidence>
<dbReference type="PANTHER" id="PTHR46539">
    <property type="entry name" value="E3 UBIQUITIN-PROTEIN LIGASE ATL42"/>
    <property type="match status" value="1"/>
</dbReference>
<evidence type="ECO:0000313" key="14">
    <source>
        <dbReference type="Proteomes" id="UP000324585"/>
    </source>
</evidence>
<dbReference type="SMART" id="SM00184">
    <property type="entry name" value="RING"/>
    <property type="match status" value="1"/>
</dbReference>
<keyword evidence="9 11" id="KW-0472">Membrane</keyword>
<keyword evidence="5 10" id="KW-0863">Zinc-finger</keyword>
<evidence type="ECO:0000256" key="3">
    <source>
        <dbReference type="ARBA" id="ARBA00022692"/>
    </source>
</evidence>
<comment type="pathway">
    <text evidence="2">Protein modification; protein ubiquitination.</text>
</comment>
<dbReference type="PROSITE" id="PS50089">
    <property type="entry name" value="ZF_RING_2"/>
    <property type="match status" value="1"/>
</dbReference>
<dbReference type="AlphaFoldDB" id="A0A5J4YS10"/>
<keyword evidence="3 11" id="KW-0812">Transmembrane</keyword>
<feature type="transmembrane region" description="Helical" evidence="11">
    <location>
        <begin position="6"/>
        <end position="33"/>
    </location>
</feature>
<dbReference type="GO" id="GO:0016020">
    <property type="term" value="C:membrane"/>
    <property type="evidence" value="ECO:0007669"/>
    <property type="project" value="UniProtKB-SubCell"/>
</dbReference>
<evidence type="ECO:0000259" key="12">
    <source>
        <dbReference type="PROSITE" id="PS50089"/>
    </source>
</evidence>
<proteinExistence type="predicted"/>
<organism evidence="13 14">
    <name type="scientific">Porphyridium purpureum</name>
    <name type="common">Red alga</name>
    <name type="synonym">Porphyridium cruentum</name>
    <dbReference type="NCBI Taxonomy" id="35688"/>
    <lineage>
        <taxon>Eukaryota</taxon>
        <taxon>Rhodophyta</taxon>
        <taxon>Bangiophyceae</taxon>
        <taxon>Porphyridiales</taxon>
        <taxon>Porphyridiaceae</taxon>
        <taxon>Porphyridium</taxon>
    </lineage>
</organism>
<dbReference type="Proteomes" id="UP000324585">
    <property type="component" value="Unassembled WGS sequence"/>
</dbReference>
<keyword evidence="4" id="KW-0479">Metal-binding</keyword>
<evidence type="ECO:0000256" key="5">
    <source>
        <dbReference type="ARBA" id="ARBA00022771"/>
    </source>
</evidence>
<keyword evidence="14" id="KW-1185">Reference proteome</keyword>
<keyword evidence="8 11" id="KW-1133">Transmembrane helix</keyword>
<keyword evidence="6" id="KW-0833">Ubl conjugation pathway</keyword>
<dbReference type="Pfam" id="PF12678">
    <property type="entry name" value="zf-rbx1"/>
    <property type="match status" value="1"/>
</dbReference>
<dbReference type="Gene3D" id="3.30.40.10">
    <property type="entry name" value="Zinc/RING finger domain, C3HC4 (zinc finger)"/>
    <property type="match status" value="1"/>
</dbReference>
<comment type="subcellular location">
    <subcellularLocation>
        <location evidence="1">Membrane</location>
    </subcellularLocation>
</comment>
<dbReference type="EMBL" id="VRMN01000006">
    <property type="protein sequence ID" value="KAA8493593.1"/>
    <property type="molecule type" value="Genomic_DNA"/>
</dbReference>
<name>A0A5J4YS10_PORPP</name>
<sequence length="275" mass="30443">MPVSAGELVALVCGTVAVAVAAVCAVGAAWYLWRKRLEHKSEDEETGRGAPSALEYARQARHEQARGEHERGFWFLNGRVEANVSGTWDADELGHLSESSFNSRGFESPEHVTRIYPRYAANTGLRREDIVRWAPTWTPAVSDIHVSSRATRGSEWEQICAICLDSLSREAGGSPSGIPFVAVTLCRQLVRCGHAFHARCLECWLQQANRCPICQQSACPESELFAVSRSNQHSSAEFPMLASLRPQELDTLQGYIVREELLNDRDVLSTMTQAA</sequence>
<evidence type="ECO:0000256" key="1">
    <source>
        <dbReference type="ARBA" id="ARBA00004370"/>
    </source>
</evidence>
<gene>
    <name evidence="13" type="ORF">FVE85_4730</name>
</gene>
<dbReference type="InterPro" id="IPR024766">
    <property type="entry name" value="Znf_RING_H2"/>
</dbReference>
<evidence type="ECO:0000256" key="11">
    <source>
        <dbReference type="SAM" id="Phobius"/>
    </source>
</evidence>
<accession>A0A5J4YS10</accession>
<evidence type="ECO:0000313" key="13">
    <source>
        <dbReference type="EMBL" id="KAA8493593.1"/>
    </source>
</evidence>
<evidence type="ECO:0000256" key="2">
    <source>
        <dbReference type="ARBA" id="ARBA00004906"/>
    </source>
</evidence>
<feature type="domain" description="RING-type" evidence="12">
    <location>
        <begin position="160"/>
        <end position="215"/>
    </location>
</feature>
<comment type="caution">
    <text evidence="13">The sequence shown here is derived from an EMBL/GenBank/DDBJ whole genome shotgun (WGS) entry which is preliminary data.</text>
</comment>
<protein>
    <submittedName>
        <fullName evidence="13">Putative RING-H2 finger protein ATL12</fullName>
    </submittedName>
</protein>
<evidence type="ECO:0000256" key="9">
    <source>
        <dbReference type="ARBA" id="ARBA00023136"/>
    </source>
</evidence>
<dbReference type="GO" id="GO:0008270">
    <property type="term" value="F:zinc ion binding"/>
    <property type="evidence" value="ECO:0007669"/>
    <property type="project" value="UniProtKB-KW"/>
</dbReference>
<evidence type="ECO:0000256" key="8">
    <source>
        <dbReference type="ARBA" id="ARBA00022989"/>
    </source>
</evidence>
<dbReference type="InterPro" id="IPR001841">
    <property type="entry name" value="Znf_RING"/>
</dbReference>
<keyword evidence="7" id="KW-0862">Zinc</keyword>
<evidence type="ECO:0000256" key="7">
    <source>
        <dbReference type="ARBA" id="ARBA00022833"/>
    </source>
</evidence>